<dbReference type="EMBL" id="WBVM01000004">
    <property type="protein sequence ID" value="KAB2807907.1"/>
    <property type="molecule type" value="Genomic_DNA"/>
</dbReference>
<organism evidence="3 4">
    <name type="scientific">Nocardioides simplex</name>
    <name type="common">Arthrobacter simplex</name>
    <dbReference type="NCBI Taxonomy" id="2045"/>
    <lineage>
        <taxon>Bacteria</taxon>
        <taxon>Bacillati</taxon>
        <taxon>Actinomycetota</taxon>
        <taxon>Actinomycetes</taxon>
        <taxon>Propionibacteriales</taxon>
        <taxon>Nocardioidaceae</taxon>
        <taxon>Pimelobacter</taxon>
    </lineage>
</organism>
<feature type="transmembrane region" description="Helical" evidence="2">
    <location>
        <begin position="388"/>
        <end position="408"/>
    </location>
</feature>
<feature type="transmembrane region" description="Helical" evidence="2">
    <location>
        <begin position="291"/>
        <end position="310"/>
    </location>
</feature>
<name>A0A7J5DSE8_NOCSI</name>
<gene>
    <name evidence="3" type="ORF">F9L07_24835</name>
</gene>
<evidence type="ECO:0000313" key="4">
    <source>
        <dbReference type="Proteomes" id="UP000449906"/>
    </source>
</evidence>
<dbReference type="PANTHER" id="PTHR12558">
    <property type="entry name" value="CELL DIVISION CYCLE 16,23,27"/>
    <property type="match status" value="1"/>
</dbReference>
<feature type="transmembrane region" description="Helical" evidence="2">
    <location>
        <begin position="414"/>
        <end position="434"/>
    </location>
</feature>
<evidence type="ECO:0000256" key="2">
    <source>
        <dbReference type="SAM" id="Phobius"/>
    </source>
</evidence>
<dbReference type="InterPro" id="IPR011990">
    <property type="entry name" value="TPR-like_helical_dom_sf"/>
</dbReference>
<reference evidence="3 4" key="1">
    <citation type="submission" date="2019-09" db="EMBL/GenBank/DDBJ databases">
        <title>Pimelobacter sp. isolated from Paulinella.</title>
        <authorList>
            <person name="Jeong S.E."/>
        </authorList>
    </citation>
    <scope>NUCLEOTIDE SEQUENCE [LARGE SCALE GENOMIC DNA]</scope>
    <source>
        <strain evidence="3 4">Pch-N</strain>
    </source>
</reference>
<keyword evidence="2" id="KW-0812">Transmembrane</keyword>
<dbReference type="InterPro" id="IPR019734">
    <property type="entry name" value="TPR_rpt"/>
</dbReference>
<comment type="caution">
    <text evidence="3">The sequence shown here is derived from an EMBL/GenBank/DDBJ whole genome shotgun (WGS) entry which is preliminary data.</text>
</comment>
<feature type="transmembrane region" description="Helical" evidence="2">
    <location>
        <begin position="361"/>
        <end position="381"/>
    </location>
</feature>
<sequence length="435" mass="46022">MHPAVPRSPVPSSPRNGSLIGHLIGGETLADVQALQRAEALLDLGRAREAESILRDLLASDPSDPQLLYALTRAVHGQQRYAEARDLALRGLREAPEHLGLLLSLAAAHGGLEDFAAALVAVRSASQIAPEYAGVHAQEGVILLADDRPQEALVALDRAQRLDPEDSGTVALRAAAHLELRDYGAAEDAVARALSLDPDNAEAHRIKGVLALVRGRGSSAVAAHRSALRLDPVNADFREGMATALKSRNPLYGLLLRYGHWLEGLPGGARWLMLLAPLLLIRVLRPVHDEPWAMALLVVVVAFVVLSWVLEPLQNAILLCSAYSRNLLTSRAKQATYTFLALLAASAAAAGAGIATGNEDFLLLALAFAIWSVTAGQIHGVARRRFRLAAILQSAGGVLGLISFVLVAAGVTGLGSLVGVYFVAGLAMVWFVVLA</sequence>
<evidence type="ECO:0000256" key="1">
    <source>
        <dbReference type="PROSITE-ProRule" id="PRU00339"/>
    </source>
</evidence>
<dbReference type="SMART" id="SM00028">
    <property type="entry name" value="TPR"/>
    <property type="match status" value="5"/>
</dbReference>
<feature type="transmembrane region" description="Helical" evidence="2">
    <location>
        <begin position="335"/>
        <end position="355"/>
    </location>
</feature>
<dbReference type="Gene3D" id="1.25.40.10">
    <property type="entry name" value="Tetratricopeptide repeat domain"/>
    <property type="match status" value="2"/>
</dbReference>
<evidence type="ECO:0000313" key="3">
    <source>
        <dbReference type="EMBL" id="KAB2807907.1"/>
    </source>
</evidence>
<keyword evidence="2" id="KW-0472">Membrane</keyword>
<proteinExistence type="predicted"/>
<feature type="repeat" description="TPR" evidence="1">
    <location>
        <begin position="167"/>
        <end position="200"/>
    </location>
</feature>
<dbReference type="SUPFAM" id="SSF48452">
    <property type="entry name" value="TPR-like"/>
    <property type="match status" value="1"/>
</dbReference>
<dbReference type="Proteomes" id="UP000449906">
    <property type="component" value="Unassembled WGS sequence"/>
</dbReference>
<protein>
    <submittedName>
        <fullName evidence="3">Tetratricopeptide repeat protein</fullName>
    </submittedName>
</protein>
<dbReference type="Pfam" id="PF13432">
    <property type="entry name" value="TPR_16"/>
    <property type="match status" value="2"/>
</dbReference>
<dbReference type="AlphaFoldDB" id="A0A7J5DSE8"/>
<dbReference type="PANTHER" id="PTHR12558:SF13">
    <property type="entry name" value="CELL DIVISION CYCLE PROTEIN 27 HOMOLOG"/>
    <property type="match status" value="1"/>
</dbReference>
<keyword evidence="2" id="KW-1133">Transmembrane helix</keyword>
<dbReference type="PROSITE" id="PS50005">
    <property type="entry name" value="TPR"/>
    <property type="match status" value="1"/>
</dbReference>
<accession>A0A7J5DSE8</accession>
<keyword evidence="1" id="KW-0802">TPR repeat</keyword>